<dbReference type="GO" id="GO:0043565">
    <property type="term" value="F:sequence-specific DNA binding"/>
    <property type="evidence" value="ECO:0007669"/>
    <property type="project" value="InterPro"/>
</dbReference>
<feature type="compositionally biased region" description="Low complexity" evidence="10">
    <location>
        <begin position="54"/>
        <end position="67"/>
    </location>
</feature>
<feature type="compositionally biased region" description="Basic and acidic residues" evidence="10">
    <location>
        <begin position="1090"/>
        <end position="1101"/>
    </location>
</feature>
<dbReference type="InterPro" id="IPR036390">
    <property type="entry name" value="WH_DNA-bd_sf"/>
</dbReference>
<dbReference type="InterPro" id="IPR011006">
    <property type="entry name" value="CheY-like_superfamily"/>
</dbReference>
<evidence type="ECO:0000256" key="9">
    <source>
        <dbReference type="PROSITE-ProRule" id="PRU00169"/>
    </source>
</evidence>
<dbReference type="SUPFAM" id="SSF52172">
    <property type="entry name" value="CheY-like"/>
    <property type="match status" value="1"/>
</dbReference>
<feature type="region of interest" description="Disordered" evidence="10">
    <location>
        <begin position="1003"/>
        <end position="1029"/>
    </location>
</feature>
<feature type="compositionally biased region" description="Polar residues" evidence="10">
    <location>
        <begin position="794"/>
        <end position="810"/>
    </location>
</feature>
<feature type="compositionally biased region" description="Low complexity" evidence="10">
    <location>
        <begin position="778"/>
        <end position="793"/>
    </location>
</feature>
<comment type="subunit">
    <text evidence="8">Homotrimer. Homotrimerization increases the affinity of HSF1 to DNA. Interacts with transcriptional coregulator SSA1 on chromatin.</text>
</comment>
<gene>
    <name evidence="12" type="ORF">SCHPADRAFT_871912</name>
</gene>
<dbReference type="InterPro" id="IPR001789">
    <property type="entry name" value="Sig_transdc_resp-reg_receiver"/>
</dbReference>
<feature type="region of interest" description="Disordered" evidence="10">
    <location>
        <begin position="1076"/>
        <end position="1101"/>
    </location>
</feature>
<feature type="compositionally biased region" description="Basic and acidic residues" evidence="10">
    <location>
        <begin position="123"/>
        <end position="150"/>
    </location>
</feature>
<dbReference type="CDD" id="cd17546">
    <property type="entry name" value="REC_hyHK_CKI1_RcsC-like"/>
    <property type="match status" value="1"/>
</dbReference>
<dbReference type="GO" id="GO:0003700">
    <property type="term" value="F:DNA-binding transcription factor activity"/>
    <property type="evidence" value="ECO:0007669"/>
    <property type="project" value="InterPro"/>
</dbReference>
<accession>A0A0H2RSN6</accession>
<evidence type="ECO:0000259" key="11">
    <source>
        <dbReference type="PROSITE" id="PS50110"/>
    </source>
</evidence>
<evidence type="ECO:0000313" key="13">
    <source>
        <dbReference type="Proteomes" id="UP000053477"/>
    </source>
</evidence>
<feature type="compositionally biased region" description="Low complexity" evidence="10">
    <location>
        <begin position="187"/>
        <end position="204"/>
    </location>
</feature>
<feature type="region of interest" description="Disordered" evidence="10">
    <location>
        <begin position="575"/>
        <end position="594"/>
    </location>
</feature>
<keyword evidence="4" id="KW-0805">Transcription regulation</keyword>
<dbReference type="Pfam" id="PF00447">
    <property type="entry name" value="HSF_DNA-bind"/>
    <property type="match status" value="1"/>
</dbReference>
<keyword evidence="6" id="KW-0804">Transcription</keyword>
<dbReference type="PRINTS" id="PR00056">
    <property type="entry name" value="HSFDOMAIN"/>
</dbReference>
<feature type="compositionally biased region" description="Pro residues" evidence="10">
    <location>
        <begin position="31"/>
        <end position="44"/>
    </location>
</feature>
<feature type="modified residue" description="4-aspartylphosphate" evidence="9">
    <location>
        <position position="921"/>
    </location>
</feature>
<dbReference type="STRING" id="27342.A0A0H2RSN6"/>
<keyword evidence="13" id="KW-1185">Reference proteome</keyword>
<evidence type="ECO:0000256" key="6">
    <source>
        <dbReference type="ARBA" id="ARBA00023163"/>
    </source>
</evidence>
<dbReference type="PROSITE" id="PS00434">
    <property type="entry name" value="HSF_DOMAIN"/>
    <property type="match status" value="1"/>
</dbReference>
<feature type="compositionally biased region" description="Low complexity" evidence="10">
    <location>
        <begin position="817"/>
        <end position="840"/>
    </location>
</feature>
<dbReference type="PANTHER" id="PTHR45339">
    <property type="entry name" value="HYBRID SIGNAL TRANSDUCTION HISTIDINE KINASE J"/>
    <property type="match status" value="1"/>
</dbReference>
<keyword evidence="5" id="KW-0238">DNA-binding</keyword>
<feature type="region of interest" description="Disordered" evidence="10">
    <location>
        <begin position="609"/>
        <end position="650"/>
    </location>
</feature>
<name>A0A0H2RSN6_9AGAM</name>
<dbReference type="EMBL" id="KQ085937">
    <property type="protein sequence ID" value="KLO14874.1"/>
    <property type="molecule type" value="Genomic_DNA"/>
</dbReference>
<dbReference type="PANTHER" id="PTHR45339:SF1">
    <property type="entry name" value="HYBRID SIGNAL TRANSDUCTION HISTIDINE KINASE J"/>
    <property type="match status" value="1"/>
</dbReference>
<dbReference type="SUPFAM" id="SSF46785">
    <property type="entry name" value="Winged helix' DNA-binding domain"/>
    <property type="match status" value="1"/>
</dbReference>
<evidence type="ECO:0000256" key="1">
    <source>
        <dbReference type="ARBA" id="ARBA00004123"/>
    </source>
</evidence>
<feature type="region of interest" description="Disordered" evidence="10">
    <location>
        <begin position="1"/>
        <end position="204"/>
    </location>
</feature>
<dbReference type="Gene3D" id="3.40.50.2300">
    <property type="match status" value="1"/>
</dbReference>
<evidence type="ECO:0000256" key="10">
    <source>
        <dbReference type="SAM" id="MobiDB-lite"/>
    </source>
</evidence>
<keyword evidence="3" id="KW-0902">Two-component regulatory system</keyword>
<dbReference type="Gene3D" id="1.10.10.10">
    <property type="entry name" value="Winged helix-like DNA-binding domain superfamily/Winged helix DNA-binding domain"/>
    <property type="match status" value="1"/>
</dbReference>
<dbReference type="InterPro" id="IPR036388">
    <property type="entry name" value="WH-like_DNA-bd_sf"/>
</dbReference>
<dbReference type="GO" id="GO:0005634">
    <property type="term" value="C:nucleus"/>
    <property type="evidence" value="ECO:0007669"/>
    <property type="project" value="UniProtKB-SubCell"/>
</dbReference>
<feature type="region of interest" description="Disordered" evidence="10">
    <location>
        <begin position="698"/>
        <end position="721"/>
    </location>
</feature>
<feature type="domain" description="Response regulatory" evidence="11">
    <location>
        <begin position="872"/>
        <end position="986"/>
    </location>
</feature>
<dbReference type="GO" id="GO:0000160">
    <property type="term" value="P:phosphorelay signal transduction system"/>
    <property type="evidence" value="ECO:0007669"/>
    <property type="project" value="UniProtKB-KW"/>
</dbReference>
<proteinExistence type="predicted"/>
<feature type="region of interest" description="Disordered" evidence="10">
    <location>
        <begin position="305"/>
        <end position="359"/>
    </location>
</feature>
<dbReference type="FunFam" id="3.40.50.2300:FF:000212">
    <property type="entry name" value="Stress response regulator/HFS transcription factor"/>
    <property type="match status" value="1"/>
</dbReference>
<evidence type="ECO:0000256" key="7">
    <source>
        <dbReference type="ARBA" id="ARBA00023242"/>
    </source>
</evidence>
<feature type="compositionally biased region" description="Low complexity" evidence="10">
    <location>
        <begin position="8"/>
        <end position="25"/>
    </location>
</feature>
<protein>
    <recommendedName>
        <fullName evidence="11">Response regulatory domain-containing protein</fullName>
    </recommendedName>
</protein>
<dbReference type="FunFam" id="1.10.10.10:FF:000027">
    <property type="entry name" value="Heat shock transcription factor 1"/>
    <property type="match status" value="1"/>
</dbReference>
<dbReference type="SMART" id="SM00415">
    <property type="entry name" value="HSF"/>
    <property type="match status" value="1"/>
</dbReference>
<comment type="subcellular location">
    <subcellularLocation>
        <location evidence="1">Nucleus</location>
    </subcellularLocation>
</comment>
<evidence type="ECO:0000256" key="3">
    <source>
        <dbReference type="ARBA" id="ARBA00023012"/>
    </source>
</evidence>
<feature type="compositionally biased region" description="Low complexity" evidence="10">
    <location>
        <begin position="314"/>
        <end position="333"/>
    </location>
</feature>
<dbReference type="AlphaFoldDB" id="A0A0H2RSN6"/>
<dbReference type="InterPro" id="IPR000232">
    <property type="entry name" value="HSF_DNA-bd"/>
</dbReference>
<dbReference type="PROSITE" id="PS50110">
    <property type="entry name" value="RESPONSE_REGULATORY"/>
    <property type="match status" value="1"/>
</dbReference>
<keyword evidence="2 9" id="KW-0597">Phosphoprotein</keyword>
<organism evidence="12 13">
    <name type="scientific">Schizopora paradoxa</name>
    <dbReference type="NCBI Taxonomy" id="27342"/>
    <lineage>
        <taxon>Eukaryota</taxon>
        <taxon>Fungi</taxon>
        <taxon>Dikarya</taxon>
        <taxon>Basidiomycota</taxon>
        <taxon>Agaricomycotina</taxon>
        <taxon>Agaricomycetes</taxon>
        <taxon>Hymenochaetales</taxon>
        <taxon>Schizoporaceae</taxon>
        <taxon>Schizopora</taxon>
    </lineage>
</organism>
<reference evidence="12 13" key="1">
    <citation type="submission" date="2015-04" db="EMBL/GenBank/DDBJ databases">
        <title>Complete genome sequence of Schizopora paradoxa KUC8140, a cosmopolitan wood degrader in East Asia.</title>
        <authorList>
            <consortium name="DOE Joint Genome Institute"/>
            <person name="Min B."/>
            <person name="Park H."/>
            <person name="Jang Y."/>
            <person name="Kim J.-J."/>
            <person name="Kim K.H."/>
            <person name="Pangilinan J."/>
            <person name="Lipzen A."/>
            <person name="Riley R."/>
            <person name="Grigoriev I.V."/>
            <person name="Spatafora J.W."/>
            <person name="Choi I.-G."/>
        </authorList>
    </citation>
    <scope>NUCLEOTIDE SEQUENCE [LARGE SCALE GENOMIC DNA]</scope>
    <source>
        <strain evidence="12 13">KUC8140</strain>
    </source>
</reference>
<dbReference type="Proteomes" id="UP000053477">
    <property type="component" value="Unassembled WGS sequence"/>
</dbReference>
<dbReference type="SMART" id="SM00448">
    <property type="entry name" value="REC"/>
    <property type="match status" value="1"/>
</dbReference>
<feature type="compositionally biased region" description="Low complexity" evidence="10">
    <location>
        <begin position="439"/>
        <end position="490"/>
    </location>
</feature>
<dbReference type="FunCoup" id="A0A0H2RSN6">
    <property type="interactions" value="218"/>
</dbReference>
<evidence type="ECO:0000256" key="5">
    <source>
        <dbReference type="ARBA" id="ARBA00023125"/>
    </source>
</evidence>
<dbReference type="Pfam" id="PF00072">
    <property type="entry name" value="Response_reg"/>
    <property type="match status" value="1"/>
</dbReference>
<dbReference type="InParanoid" id="A0A0H2RSN6"/>
<feature type="compositionally biased region" description="Low complexity" evidence="10">
    <location>
        <begin position="575"/>
        <end position="592"/>
    </location>
</feature>
<feature type="compositionally biased region" description="Low complexity" evidence="10">
    <location>
        <begin position="627"/>
        <end position="636"/>
    </location>
</feature>
<keyword evidence="7" id="KW-0539">Nucleus</keyword>
<evidence type="ECO:0000256" key="8">
    <source>
        <dbReference type="ARBA" id="ARBA00062171"/>
    </source>
</evidence>
<evidence type="ECO:0000256" key="4">
    <source>
        <dbReference type="ARBA" id="ARBA00023015"/>
    </source>
</evidence>
<evidence type="ECO:0000313" key="12">
    <source>
        <dbReference type="EMBL" id="KLO14874.1"/>
    </source>
</evidence>
<evidence type="ECO:0000256" key="2">
    <source>
        <dbReference type="ARBA" id="ARBA00022553"/>
    </source>
</evidence>
<feature type="region of interest" description="Disordered" evidence="10">
    <location>
        <begin position="439"/>
        <end position="494"/>
    </location>
</feature>
<dbReference type="OrthoDB" id="60033at2759"/>
<feature type="region of interest" description="Disordered" evidence="10">
    <location>
        <begin position="754"/>
        <end position="853"/>
    </location>
</feature>
<sequence>MDQGYHNSSSSSSRQQQQQQQQQQQHIYHHLPPPSQLHHLPPPSSSFARSNTLPPISASASPDSPGASNGGGGPSPSYPPSRYHHPSLTTPTTPGILPSPSGHAPWPSLRARDDGGSGGGDYGMRDREYDGRGGSSRERGRSRDPQDRDPGASALPPRRRPDLKSSASSKLVDDDLDPQQHQPPPQSASSSGPKGGAADADDGMSATSDFVKKLYKMLEDNTFHHVVSWNQSGDAFVVKDMNEFTKSILPRMFKHSNFASFVRQLNKYDFHKVKNSDDTQYGEHSWTFRHPDFQADRREALENIKRKVPAQRKPAPASALPSSSNNLSSSSSSMPNGHGLNNPLANGVRSGSSPPAPEAVAALQDTVERLLIAQDEMARHIRHLESNYQSVLGEMVVFQRNMAQQDGLMQNLIQYFLQLENAKIKDAQAQIANNASSAVGVGAGASSSSSNSGSSSGNNNASSASQNRDGGSNQANGNSSNNNSNANNGGANSGGTFADANPFVVAREAQRMVLGAYGEDDVARASLEQLNEISRRAAVAGMVFNGNNSNNNNANGSGAESASDRLQNMLASVANANSNNSSGSGSASGPNGLAHLSREDTLQRIEELTRNRPSSANQRRADLRPFNSSTSSSSLSNGGGGGMNGLLLNGNGVGNNGQELLPPVVATAPGGGGQYANGSDPFIMPGQETTALEMYAHAANSSNSQSAQQQQQQQNGNNAGGYALTTMQAHQAQAHGLTHSGLQVFTLGHLMPKSALAGEDDGPGGPGGEQGPGMWSLGQQQQQQQGQGSPQSSTATYVSDGGNSAPSGISTLDDDFSSSAGAGPSNAGSSSSSASASSSSAGGGAGPVSRPGSAKLRVRRSTFVPGWAVPPRVLLVDDDAVNRRLSSKFLQVFGCTIDVAVDGVVAVNKMNLEKYDLVLMDIVMPKLDGITATSMIRQFDHMTPIISMTANSKPNEIMTYYSSGMNDILPKPFTKEGLLTMLERHLSHLKVIQQMAKVPRSVGIPPLSDEGFDQALQQQQQQQQDFDDEGGVGNMVNGMTLAKINPLAGMGLSDEEYAAMLQHMVSAGDFQHGGPVGVGKRALEDPGDEGGGKRSRFEVIE</sequence>